<keyword evidence="1" id="KW-0769">Symport</keyword>
<comment type="function">
    <text evidence="1">Catalyzes the sodium-dependent transport of glutamate.</text>
</comment>
<keyword evidence="1" id="KW-0812">Transmembrane</keyword>
<comment type="similarity">
    <text evidence="1">Belongs to the glutamate:Na(+) symporter (ESS) (TC 2.A.27) family.</text>
</comment>
<keyword evidence="1" id="KW-1133">Transmembrane helix</keyword>
<dbReference type="RefSeq" id="WP_111745397.1">
    <property type="nucleotide sequence ID" value="NZ_DALZDE010000003.1"/>
</dbReference>
<dbReference type="InterPro" id="IPR004445">
    <property type="entry name" value="GltS"/>
</dbReference>
<feature type="transmembrane region" description="Helical" evidence="1">
    <location>
        <begin position="330"/>
        <end position="348"/>
    </location>
</feature>
<feature type="transmembrane region" description="Helical" evidence="1">
    <location>
        <begin position="301"/>
        <end position="323"/>
    </location>
</feature>
<evidence type="ECO:0000256" key="1">
    <source>
        <dbReference type="HAMAP-Rule" id="MF_02062"/>
    </source>
</evidence>
<dbReference type="PANTHER" id="PTHR36178:SF1">
    <property type="entry name" value="SODIUM_GLUTAMATE SYMPORTER"/>
    <property type="match status" value="1"/>
</dbReference>
<dbReference type="OrthoDB" id="4921038at2"/>
<comment type="caution">
    <text evidence="3">The sequence shown here is derived from an EMBL/GenBank/DDBJ whole genome shotgun (WGS) entry which is preliminary data.</text>
</comment>
<gene>
    <name evidence="3" type="primary">gltS</name>
    <name evidence="3" type="ORF">BHX94_05925</name>
</gene>
<evidence type="ECO:0000313" key="3">
    <source>
        <dbReference type="EMBL" id="RAK49350.1"/>
    </source>
</evidence>
<dbReference type="GO" id="GO:0015813">
    <property type="term" value="P:L-glutamate transmembrane transport"/>
    <property type="evidence" value="ECO:0007669"/>
    <property type="project" value="UniProtKB-UniRule"/>
</dbReference>
<accession>A0A328A4A3</accession>
<dbReference type="GO" id="GO:0015501">
    <property type="term" value="F:glutamate:sodium symporter activity"/>
    <property type="evidence" value="ECO:0007669"/>
    <property type="project" value="UniProtKB-UniRule"/>
</dbReference>
<protein>
    <recommendedName>
        <fullName evidence="1 2">Sodium/glutamate symporter</fullName>
    </recommendedName>
</protein>
<feature type="transmembrane region" description="Helical" evidence="1">
    <location>
        <begin position="272"/>
        <end position="295"/>
    </location>
</feature>
<keyword evidence="1" id="KW-0915">Sodium</keyword>
<dbReference type="Proteomes" id="UP000249579">
    <property type="component" value="Unassembled WGS sequence"/>
</dbReference>
<sequence length="396" mass="41926">MTITLNEITTVLLAFSVYFIGEFLIKKLDLLYRFAIPAPVIGGLLFALIAWLLSSFNILTFKMNTEFQSLFMLAFFTTIGLGASFALIKLGGKILIIYWLACGFLALLQNVIGVGMASMFGMNPLMGVVMGAASMEGGHGGVTAYGTTIEEMGVNGALSIGLASATLGLISGGLVGGPVVQNLIRKYNLKPTDSVVTSKSSVDIPEESIDANQFIRTSAVIVFCMAIGSLLGDWFTNATGFALPGYVGAMFLAVIVRNVIEGVKPEVINLKVNGIIGDITLAVFLSMALMSINFAEITGNVVPIIATLIVQVIAIVLFGRFILFKLLGKSYDSAVMVAGFLGHGLGATPNAMANMDSVTKLFGPSQRAFLIVPVVGAFLIDVFSVPIIIMTINLFS</sequence>
<dbReference type="HAMAP" id="MF_02062">
    <property type="entry name" value="GltS"/>
    <property type="match status" value="1"/>
</dbReference>
<feature type="transmembrane region" description="Helical" evidence="1">
    <location>
        <begin position="70"/>
        <end position="88"/>
    </location>
</feature>
<feature type="transmembrane region" description="Helical" evidence="1">
    <location>
        <begin position="368"/>
        <end position="395"/>
    </location>
</feature>
<keyword evidence="1" id="KW-1003">Cell membrane</keyword>
<feature type="transmembrane region" description="Helical" evidence="1">
    <location>
        <begin position="34"/>
        <end position="58"/>
    </location>
</feature>
<dbReference type="NCBIfam" id="TIGR00210">
    <property type="entry name" value="gltS"/>
    <property type="match status" value="1"/>
</dbReference>
<organism evidence="3 4">
    <name type="scientific">Macrococcoides bohemicum</name>
    <dbReference type="NCBI Taxonomy" id="1903056"/>
    <lineage>
        <taxon>Bacteria</taxon>
        <taxon>Bacillati</taxon>
        <taxon>Bacillota</taxon>
        <taxon>Bacilli</taxon>
        <taxon>Bacillales</taxon>
        <taxon>Staphylococcaceae</taxon>
        <taxon>Macrococcoides</taxon>
    </lineage>
</organism>
<dbReference type="AlphaFoldDB" id="A0A328A4A3"/>
<feature type="transmembrane region" description="Helical" evidence="1">
    <location>
        <begin position="157"/>
        <end position="180"/>
    </location>
</feature>
<dbReference type="EMBL" id="PZJG01000003">
    <property type="protein sequence ID" value="RAK49350.1"/>
    <property type="molecule type" value="Genomic_DNA"/>
</dbReference>
<dbReference type="PANTHER" id="PTHR36178">
    <property type="entry name" value="SLR0625 PROTEIN"/>
    <property type="match status" value="1"/>
</dbReference>
<proteinExistence type="inferred from homology"/>
<keyword evidence="1" id="KW-0739">Sodium transport</keyword>
<keyword evidence="1" id="KW-0472">Membrane</keyword>
<feature type="transmembrane region" description="Helical" evidence="1">
    <location>
        <begin position="95"/>
        <end position="120"/>
    </location>
</feature>
<feature type="transmembrane region" description="Helical" evidence="1">
    <location>
        <begin position="241"/>
        <end position="260"/>
    </location>
</feature>
<name>A0A328A4A3_9STAP</name>
<keyword evidence="1" id="KW-0813">Transport</keyword>
<evidence type="ECO:0000313" key="4">
    <source>
        <dbReference type="Proteomes" id="UP000249579"/>
    </source>
</evidence>
<dbReference type="Pfam" id="PF03616">
    <property type="entry name" value="Glt_symporter"/>
    <property type="match status" value="1"/>
</dbReference>
<evidence type="ECO:0000256" key="2">
    <source>
        <dbReference type="NCBIfam" id="TIGR00210"/>
    </source>
</evidence>
<dbReference type="GO" id="GO:0005886">
    <property type="term" value="C:plasma membrane"/>
    <property type="evidence" value="ECO:0007669"/>
    <property type="project" value="UniProtKB-SubCell"/>
</dbReference>
<reference evidence="3 4" key="1">
    <citation type="journal article" date="2018" name="Front. Microbiol.">
        <title>Description and Comparative Genomics of Macrococcus caseolyticus subsp. hominis subsp. nov., Macrococcus goetzii sp. nov., Macrococcus epidermidis sp. nov., and Macrococcus bohemicus sp. nov., Novel Macrococci From Human Clinical Material With Virulence Potential and Suspected Uptake of Foreign DNA by Natural Transformation.</title>
        <authorList>
            <person name="Maslanova I."/>
            <person name="Wertheimer Z."/>
            <person name="Sedlacek I."/>
            <person name="Svec P."/>
            <person name="Indrakova A."/>
            <person name="Kovarovic V."/>
            <person name="Schumann P."/>
            <person name="Sproer C."/>
            <person name="Kralova S."/>
            <person name="Sedo O."/>
            <person name="Kristofova L."/>
            <person name="Vrbovska V."/>
            <person name="Fuzik T."/>
            <person name="Petras P."/>
            <person name="Zdrahal Z."/>
            <person name="Ruzickova V."/>
            <person name="Doskar J."/>
            <person name="Pantucek R."/>
        </authorList>
    </citation>
    <scope>NUCLEOTIDE SEQUENCE [LARGE SCALE GENOMIC DNA]</scope>
    <source>
        <strain evidence="3 4">03/115</strain>
    </source>
</reference>
<feature type="transmembrane region" description="Helical" evidence="1">
    <location>
        <begin position="6"/>
        <end position="25"/>
    </location>
</feature>
<comment type="subcellular location">
    <subcellularLocation>
        <location evidence="1">Cell membrane</location>
        <topology evidence="1">Multi-pass membrane protein</topology>
    </subcellularLocation>
</comment>
<feature type="transmembrane region" description="Helical" evidence="1">
    <location>
        <begin position="214"/>
        <end position="235"/>
    </location>
</feature>
<keyword evidence="1" id="KW-0406">Ion transport</keyword>
<keyword evidence="1" id="KW-0029">Amino-acid transport</keyword>